<accession>N1PJ67</accession>
<evidence type="ECO:0000313" key="2">
    <source>
        <dbReference type="Proteomes" id="UP000016933"/>
    </source>
</evidence>
<reference evidence="2" key="1">
    <citation type="journal article" date="2012" name="PLoS Genet.">
        <title>The genomes of the fungal plant pathogens Cladosporium fulvum and Dothistroma septosporum reveal adaptation to different hosts and lifestyles but also signatures of common ancestry.</title>
        <authorList>
            <person name="de Wit P.J.G.M."/>
            <person name="van der Burgt A."/>
            <person name="Oekmen B."/>
            <person name="Stergiopoulos I."/>
            <person name="Abd-Elsalam K.A."/>
            <person name="Aerts A.L."/>
            <person name="Bahkali A.H."/>
            <person name="Beenen H.G."/>
            <person name="Chettri P."/>
            <person name="Cox M.P."/>
            <person name="Datema E."/>
            <person name="de Vries R.P."/>
            <person name="Dhillon B."/>
            <person name="Ganley A.R."/>
            <person name="Griffiths S.A."/>
            <person name="Guo Y."/>
            <person name="Hamelin R.C."/>
            <person name="Henrissat B."/>
            <person name="Kabir M.S."/>
            <person name="Jashni M.K."/>
            <person name="Kema G."/>
            <person name="Klaubauf S."/>
            <person name="Lapidus A."/>
            <person name="Levasseur A."/>
            <person name="Lindquist E."/>
            <person name="Mehrabi R."/>
            <person name="Ohm R.A."/>
            <person name="Owen T.J."/>
            <person name="Salamov A."/>
            <person name="Schwelm A."/>
            <person name="Schijlen E."/>
            <person name="Sun H."/>
            <person name="van den Burg H.A."/>
            <person name="van Ham R.C.H.J."/>
            <person name="Zhang S."/>
            <person name="Goodwin S.B."/>
            <person name="Grigoriev I.V."/>
            <person name="Collemare J."/>
            <person name="Bradshaw R.E."/>
        </authorList>
    </citation>
    <scope>NUCLEOTIDE SEQUENCE [LARGE SCALE GENOMIC DNA]</scope>
    <source>
        <strain evidence="2">NZE10 / CBS 128990</strain>
    </source>
</reference>
<organism evidence="1 2">
    <name type="scientific">Dothistroma septosporum (strain NZE10 / CBS 128990)</name>
    <name type="common">Red band needle blight fungus</name>
    <name type="synonym">Mycosphaerella pini</name>
    <dbReference type="NCBI Taxonomy" id="675120"/>
    <lineage>
        <taxon>Eukaryota</taxon>
        <taxon>Fungi</taxon>
        <taxon>Dikarya</taxon>
        <taxon>Ascomycota</taxon>
        <taxon>Pezizomycotina</taxon>
        <taxon>Dothideomycetes</taxon>
        <taxon>Dothideomycetidae</taxon>
        <taxon>Mycosphaerellales</taxon>
        <taxon>Mycosphaerellaceae</taxon>
        <taxon>Dothistroma</taxon>
    </lineage>
</organism>
<reference evidence="1 2" key="2">
    <citation type="journal article" date="2012" name="PLoS Pathog.">
        <title>Diverse lifestyles and strategies of plant pathogenesis encoded in the genomes of eighteen Dothideomycetes fungi.</title>
        <authorList>
            <person name="Ohm R.A."/>
            <person name="Feau N."/>
            <person name="Henrissat B."/>
            <person name="Schoch C.L."/>
            <person name="Horwitz B.A."/>
            <person name="Barry K.W."/>
            <person name="Condon B.J."/>
            <person name="Copeland A.C."/>
            <person name="Dhillon B."/>
            <person name="Glaser F."/>
            <person name="Hesse C.N."/>
            <person name="Kosti I."/>
            <person name="LaButti K."/>
            <person name="Lindquist E.A."/>
            <person name="Lucas S."/>
            <person name="Salamov A.A."/>
            <person name="Bradshaw R.E."/>
            <person name="Ciuffetti L."/>
            <person name="Hamelin R.C."/>
            <person name="Kema G.H.J."/>
            <person name="Lawrence C."/>
            <person name="Scott J.A."/>
            <person name="Spatafora J.W."/>
            <person name="Turgeon B.G."/>
            <person name="de Wit P.J.G.M."/>
            <person name="Zhong S."/>
            <person name="Goodwin S.B."/>
            <person name="Grigoriev I.V."/>
        </authorList>
    </citation>
    <scope>NUCLEOTIDE SEQUENCE [LARGE SCALE GENOMIC DNA]</scope>
    <source>
        <strain evidence="2">NZE10 / CBS 128990</strain>
    </source>
</reference>
<dbReference type="EMBL" id="KB446541">
    <property type="protein sequence ID" value="EME42623.1"/>
    <property type="molecule type" value="Genomic_DNA"/>
</dbReference>
<dbReference type="HOGENOM" id="CLU_2038020_0_0_1"/>
<name>N1PJ67_DOTSN</name>
<protein>
    <submittedName>
        <fullName evidence="1">Uncharacterized protein</fullName>
    </submittedName>
</protein>
<sequence>MDMARIIISRHAAQRMGSRQWACGVATNWQAEPWEIAILRLLPREVERSEIVKDKILTRTSWLWLGAVGERQPHGNSATGSWPCLSTISNIGERRTVRATESANDDEELGIGSISVRTVPK</sequence>
<keyword evidence="2" id="KW-1185">Reference proteome</keyword>
<gene>
    <name evidence="1" type="ORF">DOTSEDRAFT_73457</name>
</gene>
<evidence type="ECO:0000313" key="1">
    <source>
        <dbReference type="EMBL" id="EME42623.1"/>
    </source>
</evidence>
<proteinExistence type="predicted"/>
<dbReference type="Proteomes" id="UP000016933">
    <property type="component" value="Unassembled WGS sequence"/>
</dbReference>
<dbReference type="AlphaFoldDB" id="N1PJ67"/>